<protein>
    <recommendedName>
        <fullName evidence="3">DUF4340 domain-containing protein</fullName>
    </recommendedName>
</protein>
<reference evidence="1 2" key="1">
    <citation type="submission" date="2016-10" db="EMBL/GenBank/DDBJ databases">
        <authorList>
            <person name="de Groot N.N."/>
        </authorList>
    </citation>
    <scope>NUCLEOTIDE SEQUENCE [LARGE SCALE GENOMIC DNA]</scope>
    <source>
        <strain evidence="1 2">CGMCC 1.7659</strain>
    </source>
</reference>
<dbReference type="STRING" id="578942.SAMN05216289_102234"/>
<dbReference type="EMBL" id="FOVF01000002">
    <property type="protein sequence ID" value="SFN02376.1"/>
    <property type="molecule type" value="Genomic_DNA"/>
</dbReference>
<accession>A0A1I4VN58</accession>
<evidence type="ECO:0008006" key="3">
    <source>
        <dbReference type="Google" id="ProtNLM"/>
    </source>
</evidence>
<dbReference type="AlphaFoldDB" id="A0A1I4VN58"/>
<evidence type="ECO:0000313" key="1">
    <source>
        <dbReference type="EMBL" id="SFN02376.1"/>
    </source>
</evidence>
<dbReference type="OrthoDB" id="5956924at2"/>
<dbReference type="Proteomes" id="UP000198575">
    <property type="component" value="Unassembled WGS sequence"/>
</dbReference>
<proteinExistence type="predicted"/>
<sequence length="264" mass="28703">MQRASRTNLILLGLVVLLGLAAWWQVEREVAGFEPPLSTLDTSAVRRIEVNCRQCQRRVFERDGAHWTMRQPYDLPADDAVVARLLSIARSPVRRRHALDAFDVAKVGLAPPLMRLVLDDTHFDIGLTDALGGDRYVRTGDRIAMVPDRFSPFLLAAPESELDRHLVPGGSTPASLRIDGSVRADLLGAWSDAQAARLVADADTATAATGTQVELRLADDSTIEFTLGADAEGAFLRRASPPIRYRLAPGQAQALLGRPIPASP</sequence>
<keyword evidence="2" id="KW-1185">Reference proteome</keyword>
<organism evidence="1 2">
    <name type="scientific">Dokdonella immobilis</name>
    <dbReference type="NCBI Taxonomy" id="578942"/>
    <lineage>
        <taxon>Bacteria</taxon>
        <taxon>Pseudomonadati</taxon>
        <taxon>Pseudomonadota</taxon>
        <taxon>Gammaproteobacteria</taxon>
        <taxon>Lysobacterales</taxon>
        <taxon>Rhodanobacteraceae</taxon>
        <taxon>Dokdonella</taxon>
    </lineage>
</organism>
<gene>
    <name evidence="1" type="ORF">SAMN05216289_102234</name>
</gene>
<name>A0A1I4VN58_9GAMM</name>
<evidence type="ECO:0000313" key="2">
    <source>
        <dbReference type="Proteomes" id="UP000198575"/>
    </source>
</evidence>
<dbReference type="RefSeq" id="WP_139224826.1">
    <property type="nucleotide sequence ID" value="NZ_FOVF01000002.1"/>
</dbReference>